<protein>
    <submittedName>
        <fullName evidence="1">Uncharacterized protein</fullName>
    </submittedName>
</protein>
<sequence>MLNSSTIDYIKKQYKKLYTDTANVYRYSKTTTSAGATRVNAGSTPTIQNMPCRISQKELNSPIQSQTPTENNISYEIKLFCSNDFEIKTGDRIEVIRNGKVIKTYEAGEPFLYPTHQELLLHRLDRG</sequence>
<dbReference type="AlphaFoldDB" id="A0A0L6JKU0"/>
<gene>
    <name evidence="1" type="ORF">Bccel_1590</name>
</gene>
<comment type="caution">
    <text evidence="1">The sequence shown here is derived from an EMBL/GenBank/DDBJ whole genome shotgun (WGS) entry which is preliminary data.</text>
</comment>
<dbReference type="OrthoDB" id="2942871at2"/>
<dbReference type="EMBL" id="LGTC01000001">
    <property type="protein sequence ID" value="KNY26328.1"/>
    <property type="molecule type" value="Genomic_DNA"/>
</dbReference>
<dbReference type="STRING" id="398512.Bccel_1590"/>
<accession>A0A0L6JKU0</accession>
<dbReference type="RefSeq" id="WP_036945457.1">
    <property type="nucleotide sequence ID" value="NZ_JQKC01000052.1"/>
</dbReference>
<evidence type="ECO:0000313" key="1">
    <source>
        <dbReference type="EMBL" id="KNY26328.1"/>
    </source>
</evidence>
<dbReference type="Gene3D" id="2.40.10.370">
    <property type="entry name" value="Protein of unknown function DUF3599"/>
    <property type="match status" value="1"/>
</dbReference>
<evidence type="ECO:0000313" key="2">
    <source>
        <dbReference type="Proteomes" id="UP000036923"/>
    </source>
</evidence>
<dbReference type="Proteomes" id="UP000036923">
    <property type="component" value="Unassembled WGS sequence"/>
</dbReference>
<reference evidence="2" key="1">
    <citation type="submission" date="2015-07" db="EMBL/GenBank/DDBJ databases">
        <title>Near-Complete Genome Sequence of the Cellulolytic Bacterium Bacteroides (Pseudobacteroides) cellulosolvens ATCC 35603.</title>
        <authorList>
            <person name="Dassa B."/>
            <person name="Utturkar S.M."/>
            <person name="Klingeman D.M."/>
            <person name="Hurt R.A."/>
            <person name="Keller M."/>
            <person name="Xu J."/>
            <person name="Reddy Y.H.K."/>
            <person name="Borovok I."/>
            <person name="Grinberg I.R."/>
            <person name="Lamed R."/>
            <person name="Zhivin O."/>
            <person name="Bayer E.A."/>
            <person name="Brown S.D."/>
        </authorList>
    </citation>
    <scope>NUCLEOTIDE SEQUENCE [LARGE SCALE GENOMIC DNA]</scope>
    <source>
        <strain evidence="2">DSM 2933</strain>
    </source>
</reference>
<name>A0A0L6JKU0_9FIRM</name>
<organism evidence="1 2">
    <name type="scientific">Pseudobacteroides cellulosolvens ATCC 35603 = DSM 2933</name>
    <dbReference type="NCBI Taxonomy" id="398512"/>
    <lineage>
        <taxon>Bacteria</taxon>
        <taxon>Bacillati</taxon>
        <taxon>Bacillota</taxon>
        <taxon>Clostridia</taxon>
        <taxon>Eubacteriales</taxon>
        <taxon>Oscillospiraceae</taxon>
        <taxon>Pseudobacteroides</taxon>
    </lineage>
</organism>
<keyword evidence="2" id="KW-1185">Reference proteome</keyword>
<dbReference type="InterPro" id="IPR038667">
    <property type="entry name" value="XkdH-like_sf"/>
</dbReference>
<dbReference type="eggNOG" id="ENOG5032SVF">
    <property type="taxonomic scope" value="Bacteria"/>
</dbReference>
<proteinExistence type="predicted"/>